<dbReference type="InterPro" id="IPR014039">
    <property type="entry name" value="Transl_elong_EFTs/EF1B_dimer"/>
</dbReference>
<dbReference type="GO" id="GO:0070125">
    <property type="term" value="P:mitochondrial translational elongation"/>
    <property type="evidence" value="ECO:0007669"/>
    <property type="project" value="TreeGrafter"/>
</dbReference>
<reference evidence="7 8" key="1">
    <citation type="submission" date="2019-09" db="EMBL/GenBank/DDBJ databases">
        <authorList>
            <person name="Ou C."/>
        </authorList>
    </citation>
    <scope>NUCLEOTIDE SEQUENCE [LARGE SCALE GENOMIC DNA]</scope>
    <source>
        <strain evidence="7">S2</strain>
        <tissue evidence="7">Leaf</tissue>
    </source>
</reference>
<evidence type="ECO:0000313" key="8">
    <source>
        <dbReference type="Proteomes" id="UP000327157"/>
    </source>
</evidence>
<evidence type="ECO:0000259" key="6">
    <source>
        <dbReference type="Pfam" id="PF00889"/>
    </source>
</evidence>
<comment type="caution">
    <text evidence="7">The sequence shown here is derived from an EMBL/GenBank/DDBJ whole genome shotgun (WGS) entry which is preliminary data.</text>
</comment>
<reference evidence="7 8" key="3">
    <citation type="submission" date="2019-11" db="EMBL/GenBank/DDBJ databases">
        <title>A de novo genome assembly of a pear dwarfing rootstock.</title>
        <authorList>
            <person name="Wang F."/>
            <person name="Wang J."/>
            <person name="Li S."/>
            <person name="Zhang Y."/>
            <person name="Fang M."/>
            <person name="Ma L."/>
            <person name="Zhao Y."/>
            <person name="Jiang S."/>
        </authorList>
    </citation>
    <scope>NUCLEOTIDE SEQUENCE [LARGE SCALE GENOMIC DNA]</scope>
    <source>
        <strain evidence="7">S2</strain>
        <tissue evidence="7">Leaf</tissue>
    </source>
</reference>
<organism evidence="7 8">
    <name type="scientific">Pyrus ussuriensis x Pyrus communis</name>
    <dbReference type="NCBI Taxonomy" id="2448454"/>
    <lineage>
        <taxon>Eukaryota</taxon>
        <taxon>Viridiplantae</taxon>
        <taxon>Streptophyta</taxon>
        <taxon>Embryophyta</taxon>
        <taxon>Tracheophyta</taxon>
        <taxon>Spermatophyta</taxon>
        <taxon>Magnoliopsida</taxon>
        <taxon>eudicotyledons</taxon>
        <taxon>Gunneridae</taxon>
        <taxon>Pentapetalae</taxon>
        <taxon>rosids</taxon>
        <taxon>fabids</taxon>
        <taxon>Rosales</taxon>
        <taxon>Rosaceae</taxon>
        <taxon>Amygdaloideae</taxon>
        <taxon>Maleae</taxon>
        <taxon>Pyrus</taxon>
    </lineage>
</organism>
<comment type="function">
    <text evidence="4 5">Associates with the EF-Tu.GDP complex and induces the exchange of GDP to GTP. It remains bound to the aminoacyl-tRNA.EF-Tu.GTP complex up to the GTP hydrolysis stage on the ribosome.</text>
</comment>
<feature type="domain" description="Translation elongation factor EFTs/EF1B dimerisation" evidence="6">
    <location>
        <begin position="565"/>
        <end position="653"/>
    </location>
</feature>
<evidence type="ECO:0000256" key="4">
    <source>
        <dbReference type="ARBA" id="ARBA00025453"/>
    </source>
</evidence>
<dbReference type="HAMAP" id="MF_00050">
    <property type="entry name" value="EF_Ts"/>
    <property type="match status" value="1"/>
</dbReference>
<keyword evidence="3 5" id="KW-0648">Protein biosynthesis</keyword>
<keyword evidence="8" id="KW-1185">Reference proteome</keyword>
<dbReference type="InterPro" id="IPR001816">
    <property type="entry name" value="Transl_elong_EFTs/EF1B"/>
</dbReference>
<dbReference type="OrthoDB" id="1718261at2759"/>
<dbReference type="GO" id="GO:0005739">
    <property type="term" value="C:mitochondrion"/>
    <property type="evidence" value="ECO:0007669"/>
    <property type="project" value="UniProtKB-SubCell"/>
</dbReference>
<comment type="similarity">
    <text evidence="1 5">Belongs to the EF-Ts family.</text>
</comment>
<name>A0A5N5HY43_9ROSA</name>
<dbReference type="InterPro" id="IPR036402">
    <property type="entry name" value="EF-Ts_dimer_sf"/>
</dbReference>
<dbReference type="PANTHER" id="PTHR11741:SF10">
    <property type="entry name" value="POLYPROTEIN OF EF-TS, CHLOROPLASTIC"/>
    <property type="match status" value="1"/>
</dbReference>
<evidence type="ECO:0000313" key="7">
    <source>
        <dbReference type="EMBL" id="KAB2631763.1"/>
    </source>
</evidence>
<reference evidence="8" key="2">
    <citation type="submission" date="2019-10" db="EMBL/GenBank/DDBJ databases">
        <title>A de novo genome assembly of a pear dwarfing rootstock.</title>
        <authorList>
            <person name="Wang F."/>
            <person name="Wang J."/>
            <person name="Li S."/>
            <person name="Zhang Y."/>
            <person name="Fang M."/>
            <person name="Ma L."/>
            <person name="Zhao Y."/>
            <person name="Jiang S."/>
        </authorList>
    </citation>
    <scope>NUCLEOTIDE SEQUENCE [LARGE SCALE GENOMIC DNA]</scope>
</reference>
<protein>
    <recommendedName>
        <fullName evidence="5">Elongation factor Ts, mitochondrial</fullName>
        <shortName evidence="5">EF-Ts</shortName>
        <shortName evidence="5">EF-TsMt</shortName>
    </recommendedName>
</protein>
<proteinExistence type="inferred from homology"/>
<comment type="subcellular location">
    <subcellularLocation>
        <location evidence="5">Mitochondrion</location>
    </subcellularLocation>
</comment>
<dbReference type="FunFam" id="1.10.286.20:FF:000001">
    <property type="entry name" value="Elongation factor Ts"/>
    <property type="match status" value="1"/>
</dbReference>
<dbReference type="Gene3D" id="3.30.479.20">
    <property type="entry name" value="Elongation factor Ts, dimerisation domain"/>
    <property type="match status" value="1"/>
</dbReference>
<accession>A0A5N5HY43</accession>
<evidence type="ECO:0000256" key="2">
    <source>
        <dbReference type="ARBA" id="ARBA00022768"/>
    </source>
</evidence>
<dbReference type="Gene3D" id="1.10.286.20">
    <property type="match status" value="1"/>
</dbReference>
<evidence type="ECO:0000256" key="3">
    <source>
        <dbReference type="ARBA" id="ARBA00022917"/>
    </source>
</evidence>
<dbReference type="GO" id="GO:0003746">
    <property type="term" value="F:translation elongation factor activity"/>
    <property type="evidence" value="ECO:0007669"/>
    <property type="project" value="UniProtKB-UniRule"/>
</dbReference>
<gene>
    <name evidence="5" type="primary">EFTS</name>
    <name evidence="7" type="ORF">D8674_009282</name>
</gene>
<evidence type="ECO:0000256" key="5">
    <source>
        <dbReference type="HAMAP-Rule" id="MF_03135"/>
    </source>
</evidence>
<dbReference type="AlphaFoldDB" id="A0A5N5HY43"/>
<dbReference type="EMBL" id="SMOL01000143">
    <property type="protein sequence ID" value="KAB2631763.1"/>
    <property type="molecule type" value="Genomic_DNA"/>
</dbReference>
<dbReference type="Pfam" id="PF00889">
    <property type="entry name" value="EF_TS"/>
    <property type="match status" value="1"/>
</dbReference>
<dbReference type="SUPFAM" id="SSF54713">
    <property type="entry name" value="Elongation factor Ts (EF-Ts), dimerisation domain"/>
    <property type="match status" value="1"/>
</dbReference>
<sequence>MELHRSRGIRVGKMPDSLIKARLSTRFFAKSQSLAAADCFMASDDYRRPSTQILIILRDKRLSAWVPRTRFTKSRTWSLRIIAEPTRLLLRREREKERGGMDGGSGVGTDIGKEDDGDEFGGDRCRVGSNIDIIASVVPFNPSPLSRNGEKVAASKLLAKKGKYSLLCDVGLFSFPKVGTFPEVVLISVAKSGENDAHHVFVGWQQTTDIASLKHGFHEFIRDKGGGLPKNKIWKDHSRISRNFSEEIDLLIVPVDQTCIALQVFDERSHSAGCDFQLGYHLPISDTGGTLCRFFTLNVQSKDAHSSKFLVCNGEVMKNGTIVHLKLDFHELIRDKGGTISQRLFHSKSKNTDCALGFDCSKVVKCKVSFDYSMIIDGEYAGKLRVHHLEACMDKNRKNESKFTLSRFETGCCVICYVGGGSKFRVRTMIVPIVKEEYLVLSFHRQKKFPFGSSVHGSFGLPDISHILKDGILTGRRMTTTRDHSCEYDEHRKVDVAFTGAKHMPKQMIYNSNSKFSIISEYTEVVDGAWISHDIDLRLESRKISSKRNPIWKLTKMHVGFLHQNLVDDQTMQVAACPQVQYVSIEAIPESIVHKEKELERQRDDLLSKSKNIRERIVEGWISKRLGELALFEQPFIKDDSLLVKDLVKQTVTALGDNIKICRYNQALSVEGTQLDMSVVFQFILFSMFHVSCLKKHLGPQVPTTVPLPVITDDGILQRCTSCNLGQKNDQESAAATEALVQWQTIPKLMLYENYTMN</sequence>
<dbReference type="Proteomes" id="UP000327157">
    <property type="component" value="Chromosome 12"/>
</dbReference>
<evidence type="ECO:0000256" key="1">
    <source>
        <dbReference type="ARBA" id="ARBA00005532"/>
    </source>
</evidence>
<keyword evidence="5" id="KW-0496">Mitochondrion</keyword>
<keyword evidence="2 5" id="KW-0251">Elongation factor</keyword>
<dbReference type="PANTHER" id="PTHR11741">
    <property type="entry name" value="ELONGATION FACTOR TS"/>
    <property type="match status" value="1"/>
</dbReference>